<accession>A0ACC6SGW5</accession>
<sequence>MDKHESVINTDRFERRRFNQILEMSERLQEIVHKGQEGFPTFRPLMSDIWASLYKMKPSLLEEDAYDKNYQVNHDIMSRIMNEEGYFSARSSTRLDDLSSALGTVQYSEKVYEWVEKQRQANEELQKAIEEALKAQKSLAQAEQKQQESQNEIDDAKENGDKEGQKKAKSKQDKAKNVQQKAQESLQQAMQQIQSELSNQLHKTGNQLSEALKSATNEANQTKDDLMNLLSGGGSGAGNREGELQKLPLRDQIKLAELLSKNESLKKIAEWAGRFKAIAQKKQKNKHVETIDRSGVTLGVDVERLLPSELAAFKNPVTKMDFLRRFAENQTMMYAPEGKENLGRGPIILCLDQSGSMKELDEQSKGFALALMMIAKKQRRDFAIIPFSSTTKHQKLFYEKGKIKPSDLMELAKLFLGGGTSFLTPLKAAVSIIEERRRYSKSDIVFVTDGDPQDSHGLENYCGISGEFIKKKKERGFNIITVLIGNQVSERYVTPFSDKVVRASDFNNESVANAVFTI</sequence>
<keyword evidence="2" id="KW-1185">Reference proteome</keyword>
<reference evidence="1" key="1">
    <citation type="submission" date="2024-03" db="EMBL/GenBank/DDBJ databases">
        <title>Human intestinal bacterial collection.</title>
        <authorList>
            <person name="Pauvert C."/>
            <person name="Hitch T.C.A."/>
            <person name="Clavel T."/>
        </authorList>
    </citation>
    <scope>NUCLEOTIDE SEQUENCE</scope>
    <source>
        <strain evidence="1">CLA-AA-H227</strain>
    </source>
</reference>
<dbReference type="EMBL" id="JBBMEW010000027">
    <property type="protein sequence ID" value="MEQ2529058.1"/>
    <property type="molecule type" value="Genomic_DNA"/>
</dbReference>
<proteinExistence type="predicted"/>
<comment type="caution">
    <text evidence="1">The sequence shown here is derived from an EMBL/GenBank/DDBJ whole genome shotgun (WGS) entry which is preliminary data.</text>
</comment>
<organism evidence="1 2">
    <name type="scientific">Robertmurraya yapensis</name>
    <name type="common">ex Hitch et al 2024</name>
    <dbReference type="NCBI Taxonomy" id="3133160"/>
    <lineage>
        <taxon>Bacteria</taxon>
        <taxon>Bacillati</taxon>
        <taxon>Bacillota</taxon>
        <taxon>Bacilli</taxon>
        <taxon>Bacillales</taxon>
        <taxon>Bacillaceae</taxon>
        <taxon>Robertmurraya</taxon>
    </lineage>
</organism>
<evidence type="ECO:0000313" key="1">
    <source>
        <dbReference type="EMBL" id="MEQ2529058.1"/>
    </source>
</evidence>
<dbReference type="Proteomes" id="UP001439875">
    <property type="component" value="Unassembled WGS sequence"/>
</dbReference>
<protein>
    <submittedName>
        <fullName evidence="1">VWA domain-containing protein</fullName>
    </submittedName>
</protein>
<name>A0ACC6SGW5_9BACI</name>
<gene>
    <name evidence="1" type="ORF">WMO40_20500</name>
</gene>
<evidence type="ECO:0000313" key="2">
    <source>
        <dbReference type="Proteomes" id="UP001439875"/>
    </source>
</evidence>